<dbReference type="InterPro" id="IPR004680">
    <property type="entry name" value="Cit_transptr-like_dom"/>
</dbReference>
<evidence type="ECO:0000313" key="9">
    <source>
        <dbReference type="EMBL" id="RED48216.1"/>
    </source>
</evidence>
<dbReference type="SUPFAM" id="SSF116726">
    <property type="entry name" value="TrkA C-terminal domain-like"/>
    <property type="match status" value="2"/>
</dbReference>
<evidence type="ECO:0000259" key="8">
    <source>
        <dbReference type="PROSITE" id="PS51202"/>
    </source>
</evidence>
<keyword evidence="5 7" id="KW-1133">Transmembrane helix</keyword>
<dbReference type="InterPro" id="IPR031312">
    <property type="entry name" value="Na/sul_symport_CS"/>
</dbReference>
<dbReference type="InterPro" id="IPR051679">
    <property type="entry name" value="DASS-Related_Transporters"/>
</dbReference>
<dbReference type="AlphaFoldDB" id="A0A3D9HGT6"/>
<feature type="transmembrane region" description="Helical" evidence="7">
    <location>
        <begin position="499"/>
        <end position="518"/>
    </location>
</feature>
<dbReference type="Pfam" id="PF02080">
    <property type="entry name" value="TrkA_C"/>
    <property type="match status" value="1"/>
</dbReference>
<accession>A0A3D9HGT6</accession>
<evidence type="ECO:0000256" key="7">
    <source>
        <dbReference type="SAM" id="Phobius"/>
    </source>
</evidence>
<feature type="transmembrane region" description="Helical" evidence="7">
    <location>
        <begin position="468"/>
        <end position="487"/>
    </location>
</feature>
<dbReference type="Proteomes" id="UP000256629">
    <property type="component" value="Unassembled WGS sequence"/>
</dbReference>
<dbReference type="PANTHER" id="PTHR43652">
    <property type="entry name" value="BASIC AMINO ACID ANTIPORTER YFCC-RELATED"/>
    <property type="match status" value="1"/>
</dbReference>
<evidence type="ECO:0000313" key="10">
    <source>
        <dbReference type="Proteomes" id="UP000256629"/>
    </source>
</evidence>
<feature type="transmembrane region" description="Helical" evidence="7">
    <location>
        <begin position="53"/>
        <end position="75"/>
    </location>
</feature>
<feature type="transmembrane region" description="Helical" evidence="7">
    <location>
        <begin position="591"/>
        <end position="611"/>
    </location>
</feature>
<evidence type="ECO:0000256" key="6">
    <source>
        <dbReference type="ARBA" id="ARBA00023136"/>
    </source>
</evidence>
<reference evidence="9 10" key="1">
    <citation type="submission" date="2018-07" db="EMBL/GenBank/DDBJ databases">
        <title>Genomic Encyclopedia of Type Strains, Phase III (KMG-III): the genomes of soil and plant-associated and newly described type strains.</title>
        <authorList>
            <person name="Whitman W."/>
        </authorList>
    </citation>
    <scope>NUCLEOTIDE SEQUENCE [LARGE SCALE GENOMIC DNA]</scope>
    <source>
        <strain evidence="9 10">CECT 8487</strain>
    </source>
</reference>
<feature type="transmembrane region" description="Helical" evidence="7">
    <location>
        <begin position="525"/>
        <end position="546"/>
    </location>
</feature>
<keyword evidence="2" id="KW-0813">Transport</keyword>
<feature type="domain" description="RCK C-terminal" evidence="8">
    <location>
        <begin position="314"/>
        <end position="400"/>
    </location>
</feature>
<dbReference type="PANTHER" id="PTHR43652:SF1">
    <property type="entry name" value="RESPONSE REGULATOR"/>
    <property type="match status" value="1"/>
</dbReference>
<dbReference type="Gene3D" id="3.30.70.1450">
    <property type="entry name" value="Regulator of K+ conductance, C-terminal domain"/>
    <property type="match status" value="2"/>
</dbReference>
<evidence type="ECO:0000256" key="2">
    <source>
        <dbReference type="ARBA" id="ARBA00022448"/>
    </source>
</evidence>
<feature type="transmembrane region" description="Helical" evidence="7">
    <location>
        <begin position="87"/>
        <end position="105"/>
    </location>
</feature>
<feature type="transmembrane region" description="Helical" evidence="7">
    <location>
        <begin position="443"/>
        <end position="461"/>
    </location>
</feature>
<dbReference type="EMBL" id="QRDX01000004">
    <property type="protein sequence ID" value="RED48216.1"/>
    <property type="molecule type" value="Genomic_DNA"/>
</dbReference>
<dbReference type="GO" id="GO:0008324">
    <property type="term" value="F:monoatomic cation transmembrane transporter activity"/>
    <property type="evidence" value="ECO:0007669"/>
    <property type="project" value="InterPro"/>
</dbReference>
<evidence type="ECO:0000256" key="1">
    <source>
        <dbReference type="ARBA" id="ARBA00004141"/>
    </source>
</evidence>
<dbReference type="InterPro" id="IPR006037">
    <property type="entry name" value="RCK_C"/>
</dbReference>
<gene>
    <name evidence="9" type="ORF">DFQ02_10455</name>
</gene>
<dbReference type="InterPro" id="IPR036721">
    <property type="entry name" value="RCK_C_sf"/>
</dbReference>
<keyword evidence="10" id="KW-1185">Reference proteome</keyword>
<organism evidence="9 10">
    <name type="scientific">Seonamhaeicola aphaedonensis</name>
    <dbReference type="NCBI Taxonomy" id="1461338"/>
    <lineage>
        <taxon>Bacteria</taxon>
        <taxon>Pseudomonadati</taxon>
        <taxon>Bacteroidota</taxon>
        <taxon>Flavobacteriia</taxon>
        <taxon>Flavobacteriales</taxon>
        <taxon>Flavobacteriaceae</taxon>
    </lineage>
</organism>
<feature type="transmembrane region" description="Helical" evidence="7">
    <location>
        <begin position="552"/>
        <end position="570"/>
    </location>
</feature>
<feature type="transmembrane region" description="Helical" evidence="7">
    <location>
        <begin position="169"/>
        <end position="189"/>
    </location>
</feature>
<dbReference type="Pfam" id="PF03600">
    <property type="entry name" value="CitMHS"/>
    <property type="match status" value="1"/>
</dbReference>
<comment type="subcellular location">
    <subcellularLocation>
        <location evidence="1">Membrane</location>
        <topology evidence="1">Multi-pass membrane protein</topology>
    </subcellularLocation>
</comment>
<name>A0A3D9HGT6_9FLAO</name>
<feature type="transmembrane region" description="Helical" evidence="7">
    <location>
        <begin position="419"/>
        <end position="437"/>
    </location>
</feature>
<keyword evidence="6 7" id="KW-0472">Membrane</keyword>
<evidence type="ECO:0000256" key="3">
    <source>
        <dbReference type="ARBA" id="ARBA00022692"/>
    </source>
</evidence>
<sequence length="613" mass="67017">MYLMLFILVVTIGLFVWGKFTPDIVALISMIALYLTGILTPTETLSGFSNPTVIMIAALFIIGEGIAQTGWTAMAGKKFVEWAGKSVPKLLVIVSLGAGVLSGFVSNTGTVATLMPLTISSAWSIGTLPSKMLMPVAFGSNTGGLLTLTGTPPNIIASNSLVEAGHEGFSFFEFGLIGLPLLIIALLYFRYVGYKLLPENKTNNKPVNIESTLHNWIEAYKIDDDYYRLRIRSLSPLINTKIENWNFEKEFNITIIRLKRRHPNRLKGYPKFEEFPDLGTELRYHDIITVKGDTEAINRLMIRFRLGLLPLEEESTEELKNNLINQEVGMTEVLVNPNSMLVGRKYNLADYFKRFNIQLLAVSRNQKPIQDKEITVKVGDAFLLRGTWASIDDLKKQHENLVICGSPEGMAKNVENLNYRSYIAMGALLLMIAFMVFKVVPGSIAALISAGIILLTGCVPMAKAYKGISWTSVVMIAAMIPMGIALQKTGTAQVIANGLVNYLGAIHPVALLGGVFLLTTTFSQVINNSATAVLMAPIAILAASSLNLSPEPFMIVVAISASTAFLTPIGTTTNAMVMTAGGYKFMNYLKVGAPLLLLFLVVSLVLVPMIWPF</sequence>
<dbReference type="PROSITE" id="PS01271">
    <property type="entry name" value="NA_SULFATE"/>
    <property type="match status" value="1"/>
</dbReference>
<dbReference type="PROSITE" id="PS51202">
    <property type="entry name" value="RCK_C"/>
    <property type="match status" value="1"/>
</dbReference>
<keyword evidence="4" id="KW-0677">Repeat</keyword>
<proteinExistence type="predicted"/>
<evidence type="ECO:0000256" key="4">
    <source>
        <dbReference type="ARBA" id="ARBA00022737"/>
    </source>
</evidence>
<evidence type="ECO:0000256" key="5">
    <source>
        <dbReference type="ARBA" id="ARBA00022989"/>
    </source>
</evidence>
<protein>
    <submittedName>
        <fullName evidence="9">TrkA family protein</fullName>
    </submittedName>
</protein>
<dbReference type="GO" id="GO:0005886">
    <property type="term" value="C:plasma membrane"/>
    <property type="evidence" value="ECO:0007669"/>
    <property type="project" value="TreeGrafter"/>
</dbReference>
<keyword evidence="3 7" id="KW-0812">Transmembrane</keyword>
<comment type="caution">
    <text evidence="9">The sequence shown here is derived from an EMBL/GenBank/DDBJ whole genome shotgun (WGS) entry which is preliminary data.</text>
</comment>
<dbReference type="GO" id="GO:0006813">
    <property type="term" value="P:potassium ion transport"/>
    <property type="evidence" value="ECO:0007669"/>
    <property type="project" value="InterPro"/>
</dbReference>